<feature type="domain" description="PucR C-terminal helix-turn-helix" evidence="2">
    <location>
        <begin position="192"/>
        <end position="237"/>
    </location>
</feature>
<dbReference type="InterPro" id="IPR051448">
    <property type="entry name" value="CdaR-like_regulators"/>
</dbReference>
<evidence type="ECO:0000313" key="4">
    <source>
        <dbReference type="EMBL" id="HIR93573.1"/>
    </source>
</evidence>
<dbReference type="PANTHER" id="PTHR33744:SF15">
    <property type="entry name" value="CARBOHYDRATE DIACID REGULATOR"/>
    <property type="match status" value="1"/>
</dbReference>
<feature type="domain" description="CdaR GGDEF-like" evidence="3">
    <location>
        <begin position="31"/>
        <end position="141"/>
    </location>
</feature>
<organism evidence="4 5">
    <name type="scientific">Candidatus Egerieimonas intestinavium</name>
    <dbReference type="NCBI Taxonomy" id="2840777"/>
    <lineage>
        <taxon>Bacteria</taxon>
        <taxon>Bacillati</taxon>
        <taxon>Bacillota</taxon>
        <taxon>Clostridia</taxon>
        <taxon>Lachnospirales</taxon>
        <taxon>Lachnospiraceae</taxon>
        <taxon>Lachnospiraceae incertae sedis</taxon>
        <taxon>Candidatus Egerieimonas</taxon>
    </lineage>
</organism>
<dbReference type="EMBL" id="DVHU01000081">
    <property type="protein sequence ID" value="HIR93573.1"/>
    <property type="molecule type" value="Genomic_DNA"/>
</dbReference>
<dbReference type="InterPro" id="IPR025736">
    <property type="entry name" value="PucR_C-HTH_dom"/>
</dbReference>
<dbReference type="Gene3D" id="1.10.10.2840">
    <property type="entry name" value="PucR C-terminal helix-turn-helix domain"/>
    <property type="match status" value="1"/>
</dbReference>
<comment type="similarity">
    <text evidence="1">Belongs to the CdaR family.</text>
</comment>
<comment type="caution">
    <text evidence="4">The sequence shown here is derived from an EMBL/GenBank/DDBJ whole genome shotgun (WGS) entry which is preliminary data.</text>
</comment>
<dbReference type="InterPro" id="IPR041522">
    <property type="entry name" value="CdaR_GGDEF"/>
</dbReference>
<dbReference type="AlphaFoldDB" id="A0A9D1EK88"/>
<proteinExistence type="inferred from homology"/>
<dbReference type="Proteomes" id="UP000886841">
    <property type="component" value="Unassembled WGS sequence"/>
</dbReference>
<evidence type="ECO:0000259" key="2">
    <source>
        <dbReference type="Pfam" id="PF13556"/>
    </source>
</evidence>
<dbReference type="Pfam" id="PF17853">
    <property type="entry name" value="GGDEF_2"/>
    <property type="match status" value="1"/>
</dbReference>
<dbReference type="PANTHER" id="PTHR33744">
    <property type="entry name" value="CARBOHYDRATE DIACID REGULATOR"/>
    <property type="match status" value="1"/>
</dbReference>
<protein>
    <submittedName>
        <fullName evidence="4">Helix-turn-helix domain-containing protein</fullName>
    </submittedName>
</protein>
<evidence type="ECO:0000256" key="1">
    <source>
        <dbReference type="ARBA" id="ARBA00006754"/>
    </source>
</evidence>
<name>A0A9D1EK88_9FIRM</name>
<reference evidence="4" key="2">
    <citation type="journal article" date="2021" name="PeerJ">
        <title>Extensive microbial diversity within the chicken gut microbiome revealed by metagenomics and culture.</title>
        <authorList>
            <person name="Gilroy R."/>
            <person name="Ravi A."/>
            <person name="Getino M."/>
            <person name="Pursley I."/>
            <person name="Horton D.L."/>
            <person name="Alikhan N.F."/>
            <person name="Baker D."/>
            <person name="Gharbi K."/>
            <person name="Hall N."/>
            <person name="Watson M."/>
            <person name="Adriaenssens E.M."/>
            <person name="Foster-Nyarko E."/>
            <person name="Jarju S."/>
            <person name="Secka A."/>
            <person name="Antonio M."/>
            <person name="Oren A."/>
            <person name="Chaudhuri R.R."/>
            <person name="La Ragione R."/>
            <person name="Hildebrand F."/>
            <person name="Pallen M.J."/>
        </authorList>
    </citation>
    <scope>NUCLEOTIDE SEQUENCE</scope>
    <source>
        <strain evidence="4">ChiSxjej1B13-7041</strain>
    </source>
</reference>
<sequence length="257" mass="30169">EQAIAHTKDFYFTNPHIPWYMAQLLRGQRVNNEVLRYNARKAGFDLNKHYFLWTFQRFDPGENAIESLVPNISYTLNTSLVYTYANQIVVIDQNLERYRDQSVLGKLHSFLTRNHLRFGQSMVFPHLEDLHTAFMQSQIALGQHLHDEGTFFVDSYPDYIVKAIRDLEESAGLVYPTMNCFFRIKEDYRRELLVCLEKFIACGLNLSATAKALFIHRHTVIYRVEKIEGILQVKLQELSQNELELIRLSCRLMLAEE</sequence>
<dbReference type="Pfam" id="PF13556">
    <property type="entry name" value="HTH_30"/>
    <property type="match status" value="1"/>
</dbReference>
<accession>A0A9D1EK88</accession>
<gene>
    <name evidence="4" type="ORF">IAB98_09175</name>
</gene>
<reference evidence="4" key="1">
    <citation type="submission" date="2020-10" db="EMBL/GenBank/DDBJ databases">
        <authorList>
            <person name="Gilroy R."/>
        </authorList>
    </citation>
    <scope>NUCLEOTIDE SEQUENCE</scope>
    <source>
        <strain evidence="4">ChiSxjej1B13-7041</strain>
    </source>
</reference>
<dbReference type="InterPro" id="IPR042070">
    <property type="entry name" value="PucR_C-HTH_sf"/>
</dbReference>
<feature type="non-terminal residue" evidence="4">
    <location>
        <position position="1"/>
    </location>
</feature>
<evidence type="ECO:0000313" key="5">
    <source>
        <dbReference type="Proteomes" id="UP000886841"/>
    </source>
</evidence>
<evidence type="ECO:0000259" key="3">
    <source>
        <dbReference type="Pfam" id="PF17853"/>
    </source>
</evidence>